<dbReference type="Pfam" id="PF08713">
    <property type="entry name" value="DNA_alkylation"/>
    <property type="match status" value="1"/>
</dbReference>
<dbReference type="AlphaFoldDB" id="A0A0R2GRP6"/>
<dbReference type="Proteomes" id="UP000051639">
    <property type="component" value="Unassembled WGS sequence"/>
</dbReference>
<name>A0A0R2GRP6_9LACO</name>
<reference evidence="1 2" key="1">
    <citation type="journal article" date="2015" name="Genome Announc.">
        <title>Expanding the biotechnology potential of lactobacilli through comparative genomics of 213 strains and associated genera.</title>
        <authorList>
            <person name="Sun Z."/>
            <person name="Harris H.M."/>
            <person name="McCann A."/>
            <person name="Guo C."/>
            <person name="Argimon S."/>
            <person name="Zhang W."/>
            <person name="Yang X."/>
            <person name="Jeffery I.B."/>
            <person name="Cooney J.C."/>
            <person name="Kagawa T.F."/>
            <person name="Liu W."/>
            <person name="Song Y."/>
            <person name="Salvetti E."/>
            <person name="Wrobel A."/>
            <person name="Rasinkangas P."/>
            <person name="Parkhill J."/>
            <person name="Rea M.C."/>
            <person name="O'Sullivan O."/>
            <person name="Ritari J."/>
            <person name="Douillard F.P."/>
            <person name="Paul Ross R."/>
            <person name="Yang R."/>
            <person name="Briner A.E."/>
            <person name="Felis G.E."/>
            <person name="de Vos W.M."/>
            <person name="Barrangou R."/>
            <person name="Klaenhammer T.R."/>
            <person name="Caufield P.W."/>
            <person name="Cui Y."/>
            <person name="Zhang H."/>
            <person name="O'Toole P.W."/>
        </authorList>
    </citation>
    <scope>NUCLEOTIDE SEQUENCE [LARGE SCALE GENOMIC DNA]</scope>
    <source>
        <strain evidence="1 2">DSM 14792</strain>
    </source>
</reference>
<dbReference type="EMBL" id="JQBA01000062">
    <property type="protein sequence ID" value="KRN43545.1"/>
    <property type="molecule type" value="Genomic_DNA"/>
</dbReference>
<proteinExistence type="predicted"/>
<dbReference type="PANTHER" id="PTHR34070">
    <property type="entry name" value="ARMADILLO-TYPE FOLD"/>
    <property type="match status" value="1"/>
</dbReference>
<accession>A0A0R2GRP6</accession>
<evidence type="ECO:0000313" key="2">
    <source>
        <dbReference type="Proteomes" id="UP000051639"/>
    </source>
</evidence>
<dbReference type="InterPro" id="IPR014825">
    <property type="entry name" value="DNA_alkylation"/>
</dbReference>
<organism evidence="1 2">
    <name type="scientific">Limosilactobacillus ingluviei</name>
    <dbReference type="NCBI Taxonomy" id="148604"/>
    <lineage>
        <taxon>Bacteria</taxon>
        <taxon>Bacillati</taxon>
        <taxon>Bacillota</taxon>
        <taxon>Bacilli</taxon>
        <taxon>Lactobacillales</taxon>
        <taxon>Lactobacillaceae</taxon>
        <taxon>Limosilactobacillus</taxon>
    </lineage>
</organism>
<dbReference type="PANTHER" id="PTHR34070:SF1">
    <property type="entry name" value="DNA ALKYLATION REPAIR PROTEIN"/>
    <property type="match status" value="1"/>
</dbReference>
<keyword evidence="2" id="KW-1185">Reference proteome</keyword>
<dbReference type="SUPFAM" id="SSF48371">
    <property type="entry name" value="ARM repeat"/>
    <property type="match status" value="1"/>
</dbReference>
<dbReference type="PATRIC" id="fig|148604.4.peg.1836"/>
<dbReference type="STRING" id="1203076.GCA_000312405_00947"/>
<comment type="caution">
    <text evidence="1">The sequence shown here is derived from an EMBL/GenBank/DDBJ whole genome shotgun (WGS) entry which is preliminary data.</text>
</comment>
<dbReference type="Gene3D" id="1.25.10.90">
    <property type="match status" value="1"/>
</dbReference>
<sequence>MQYLACDYLIIVTPLLTPADWPRLARLICTKFWWDTVDMLIKPVGALVARYPALRSAILAWSLADNFWLRRAAIEHQLLRKQATDEGLLAQIIENNLAVYEFFVQKAIGWALRDYAKTKPAWVIDFLRAHQAEMSALAIREASKHLADWCQASNELEN</sequence>
<dbReference type="InterPro" id="IPR016024">
    <property type="entry name" value="ARM-type_fold"/>
</dbReference>
<protein>
    <submittedName>
        <fullName evidence="1">DNA-7-methylguanine glycosylase</fullName>
    </submittedName>
</protein>
<evidence type="ECO:0000313" key="1">
    <source>
        <dbReference type="EMBL" id="KRN43545.1"/>
    </source>
</evidence>
<gene>
    <name evidence="1" type="ORF">IV41_GL001780</name>
</gene>